<dbReference type="GO" id="GO:0005524">
    <property type="term" value="F:ATP binding"/>
    <property type="evidence" value="ECO:0007669"/>
    <property type="project" value="UniProtKB-KW"/>
</dbReference>
<keyword evidence="2" id="KW-0067">ATP-binding</keyword>
<dbReference type="SMART" id="SM00382">
    <property type="entry name" value="AAA"/>
    <property type="match status" value="2"/>
</dbReference>
<dbReference type="FunFam" id="3.40.50.300:FF:001025">
    <property type="entry name" value="ATPase family, AAA domain-containing 2B"/>
    <property type="match status" value="1"/>
</dbReference>
<dbReference type="Pfam" id="PF00004">
    <property type="entry name" value="AAA"/>
    <property type="match status" value="2"/>
</dbReference>
<feature type="domain" description="AAA+ ATPase" evidence="4">
    <location>
        <begin position="580"/>
        <end position="714"/>
    </location>
</feature>
<protein>
    <recommendedName>
        <fullName evidence="4">AAA+ ATPase domain-containing protein</fullName>
    </recommendedName>
</protein>
<dbReference type="InterPro" id="IPR041569">
    <property type="entry name" value="AAA_lid_3"/>
</dbReference>
<evidence type="ECO:0000313" key="6">
    <source>
        <dbReference type="Proteomes" id="UP000070133"/>
    </source>
</evidence>
<reference evidence="5 6" key="1">
    <citation type="submission" date="2015-07" db="EMBL/GenBank/DDBJ databases">
        <title>Comparative genomics of the Sigatoka disease complex on banana suggests a link between parallel evolutionary changes in Pseudocercospora fijiensis and Pseudocercospora eumusae and increased virulence on the banana host.</title>
        <authorList>
            <person name="Chang T.-C."/>
            <person name="Salvucci A."/>
            <person name="Crous P.W."/>
            <person name="Stergiopoulos I."/>
        </authorList>
    </citation>
    <scope>NUCLEOTIDE SEQUENCE [LARGE SCALE GENOMIC DNA]</scope>
    <source>
        <strain evidence="5 6">CBS 114824</strain>
    </source>
</reference>
<comment type="caution">
    <text evidence="5">The sequence shown here is derived from an EMBL/GenBank/DDBJ whole genome shotgun (WGS) entry which is preliminary data.</text>
</comment>
<gene>
    <name evidence="5" type="ORF">AC578_6982</name>
</gene>
<dbReference type="PANTHER" id="PTHR23077">
    <property type="entry name" value="AAA-FAMILY ATPASE"/>
    <property type="match status" value="1"/>
</dbReference>
<evidence type="ECO:0000256" key="3">
    <source>
        <dbReference type="ARBA" id="ARBA00023054"/>
    </source>
</evidence>
<keyword evidence="3" id="KW-0175">Coiled coil</keyword>
<accession>A0A139GZD0</accession>
<dbReference type="GO" id="GO:0016887">
    <property type="term" value="F:ATP hydrolysis activity"/>
    <property type="evidence" value="ECO:0007669"/>
    <property type="project" value="InterPro"/>
</dbReference>
<dbReference type="AlphaFoldDB" id="A0A139GZD0"/>
<dbReference type="STRING" id="321146.A0A139GZD0"/>
<dbReference type="SUPFAM" id="SSF52540">
    <property type="entry name" value="P-loop containing nucleoside triphosphate hydrolases"/>
    <property type="match status" value="2"/>
</dbReference>
<evidence type="ECO:0000259" key="4">
    <source>
        <dbReference type="SMART" id="SM00382"/>
    </source>
</evidence>
<name>A0A139GZD0_9PEZI</name>
<evidence type="ECO:0000256" key="1">
    <source>
        <dbReference type="ARBA" id="ARBA00022741"/>
    </source>
</evidence>
<dbReference type="InterPro" id="IPR050168">
    <property type="entry name" value="AAA_ATPase_domain"/>
</dbReference>
<keyword evidence="1" id="KW-0547">Nucleotide-binding</keyword>
<dbReference type="InterPro" id="IPR027417">
    <property type="entry name" value="P-loop_NTPase"/>
</dbReference>
<organism evidence="5 6">
    <name type="scientific">Pseudocercospora eumusae</name>
    <dbReference type="NCBI Taxonomy" id="321146"/>
    <lineage>
        <taxon>Eukaryota</taxon>
        <taxon>Fungi</taxon>
        <taxon>Dikarya</taxon>
        <taxon>Ascomycota</taxon>
        <taxon>Pezizomycotina</taxon>
        <taxon>Dothideomycetes</taxon>
        <taxon>Dothideomycetidae</taxon>
        <taxon>Mycosphaerellales</taxon>
        <taxon>Mycosphaerellaceae</taxon>
        <taxon>Pseudocercospora</taxon>
    </lineage>
</organism>
<evidence type="ECO:0000313" key="5">
    <source>
        <dbReference type="EMBL" id="KXS95529.1"/>
    </source>
</evidence>
<dbReference type="InterPro" id="IPR003959">
    <property type="entry name" value="ATPase_AAA_core"/>
</dbReference>
<dbReference type="GO" id="GO:0005737">
    <property type="term" value="C:cytoplasm"/>
    <property type="evidence" value="ECO:0007669"/>
    <property type="project" value="TreeGrafter"/>
</dbReference>
<dbReference type="Gene3D" id="1.10.8.60">
    <property type="match status" value="2"/>
</dbReference>
<dbReference type="Proteomes" id="UP000070133">
    <property type="component" value="Unassembled WGS sequence"/>
</dbReference>
<proteinExistence type="predicted"/>
<dbReference type="InterPro" id="IPR003960">
    <property type="entry name" value="ATPase_AAA_CS"/>
</dbReference>
<dbReference type="OrthoDB" id="27435at2759"/>
<dbReference type="Pfam" id="PF17862">
    <property type="entry name" value="AAA_lid_3"/>
    <property type="match status" value="1"/>
</dbReference>
<dbReference type="CDD" id="cd19511">
    <property type="entry name" value="RecA-like_CDC48_r2-like"/>
    <property type="match status" value="1"/>
</dbReference>
<dbReference type="PANTHER" id="PTHR23077:SF27">
    <property type="entry name" value="ATPASE FAMILY GENE 2 PROTEIN HOMOLOG A"/>
    <property type="match status" value="1"/>
</dbReference>
<dbReference type="EMBL" id="LFZN01000211">
    <property type="protein sequence ID" value="KXS95529.1"/>
    <property type="molecule type" value="Genomic_DNA"/>
</dbReference>
<evidence type="ECO:0000256" key="2">
    <source>
        <dbReference type="ARBA" id="ARBA00022840"/>
    </source>
</evidence>
<keyword evidence="6" id="KW-1185">Reference proteome</keyword>
<dbReference type="InterPro" id="IPR003593">
    <property type="entry name" value="AAA+_ATPase"/>
</dbReference>
<feature type="domain" description="AAA+ ATPase" evidence="4">
    <location>
        <begin position="293"/>
        <end position="421"/>
    </location>
</feature>
<sequence length="809" mass="88453">MSTINPPRKGATKDKAMAEALHVVVRDLPSHGLEGAFRVHVLPESLQQAQLKVGDICEITSEDGTTGYGIAWRADDRMGSRPKHRPAKMTETFRSACGFEEGSKVTISATDAKVYRADKIVLADVTPAEHKLPDDLDDGCWRIRIEHLFSQCEAVAPGISFDVLGKRKLRRRYYIDSIESTDAPDACLFSIWDNTQLLISGTSVAPVATGAIQSPSMTVMAVNRVTSNGNSNGSSGIAPSMNRLSVTGNTSSSALNTDRIGGLLEATRALNVQLRLLLQSAEQYNRISKVFRVNTPILIHGYEGTGKTALLNATADCAFQKVLRLSKSSLNGGSVAKNQQIIKDTFHDAKESQPSLILMDNIEKLAPNDDLAYADTLGKELEAISGHRIMVVAATRAVTDLEQSLVNPNRFDVLRELPIPDLAAREQILNVLRRKPVFARDTISSKLAGKTHGFTGKDLATLCSRANNRALDRYLRELDELAMARTPTPPAYEKIVGTGTTTIESTAYTEPREEVTLADYEAVLLSGEVRPAALRETFTEKPSTSWGDIGGSSQVKESFDQIIGWPLKYKDQLSKIALQPPKGVLLYGPPGCSKTLTAQAVANSYNFNFIAIKGAELISMYVGESERAVREVFRKARAASPCVIFFDEIDSIGSDRDSGTKGLNVLTTLLNEMDGFELLKDVFILAATNKPERLDPALMRPGRFDKHVYLGPPNDVARQEILLIATRNVSLSADISIDTLVAETEGYSGAEIMRISHVAKEVAFKRWIDDRGDVRICSSDFEEALHEVKRGISSDMLAAYEAFANRAEV</sequence>
<dbReference type="PROSITE" id="PS00674">
    <property type="entry name" value="AAA"/>
    <property type="match status" value="1"/>
</dbReference>
<dbReference type="Gene3D" id="3.40.50.300">
    <property type="entry name" value="P-loop containing nucleotide triphosphate hydrolases"/>
    <property type="match status" value="2"/>
</dbReference>